<dbReference type="EMBL" id="RWGY01000009">
    <property type="protein sequence ID" value="TVU36090.1"/>
    <property type="molecule type" value="Genomic_DNA"/>
</dbReference>
<name>A0A5J9VM27_9POAL</name>
<evidence type="ECO:0000313" key="2">
    <source>
        <dbReference type="Proteomes" id="UP000324897"/>
    </source>
</evidence>
<keyword evidence="2" id="KW-1185">Reference proteome</keyword>
<dbReference type="Proteomes" id="UP000324897">
    <property type="component" value="Unassembled WGS sequence"/>
</dbReference>
<protein>
    <submittedName>
        <fullName evidence="1">Uncharacterized protein</fullName>
    </submittedName>
</protein>
<dbReference type="AlphaFoldDB" id="A0A5J9VM27"/>
<gene>
    <name evidence="1" type="ORF">EJB05_18003</name>
</gene>
<comment type="caution">
    <text evidence="1">The sequence shown here is derived from an EMBL/GenBank/DDBJ whole genome shotgun (WGS) entry which is preliminary data.</text>
</comment>
<accession>A0A5J9VM27</accession>
<reference evidence="1 2" key="1">
    <citation type="journal article" date="2019" name="Sci. Rep.">
        <title>A high-quality genome of Eragrostis curvula grass provides insights into Poaceae evolution and supports new strategies to enhance forage quality.</title>
        <authorList>
            <person name="Carballo J."/>
            <person name="Santos B.A.C.M."/>
            <person name="Zappacosta D."/>
            <person name="Garbus I."/>
            <person name="Selva J.P."/>
            <person name="Gallo C.A."/>
            <person name="Diaz A."/>
            <person name="Albertini E."/>
            <person name="Caccamo M."/>
            <person name="Echenique V."/>
        </authorList>
    </citation>
    <scope>NUCLEOTIDE SEQUENCE [LARGE SCALE GENOMIC DNA]</scope>
    <source>
        <strain evidence="2">cv. Victoria</strain>
        <tissue evidence="1">Leaf</tissue>
    </source>
</reference>
<evidence type="ECO:0000313" key="1">
    <source>
        <dbReference type="EMBL" id="TVU36090.1"/>
    </source>
</evidence>
<sequence>MELPLLPLWSEPPTLSRSAEKICCTFFMQENAPSVHWIMVILLGGGGEEEHINCSYIRFVF</sequence>
<proteinExistence type="predicted"/>
<feature type="non-terminal residue" evidence="1">
    <location>
        <position position="1"/>
    </location>
</feature>
<organism evidence="1 2">
    <name type="scientific">Eragrostis curvula</name>
    <name type="common">weeping love grass</name>
    <dbReference type="NCBI Taxonomy" id="38414"/>
    <lineage>
        <taxon>Eukaryota</taxon>
        <taxon>Viridiplantae</taxon>
        <taxon>Streptophyta</taxon>
        <taxon>Embryophyta</taxon>
        <taxon>Tracheophyta</taxon>
        <taxon>Spermatophyta</taxon>
        <taxon>Magnoliopsida</taxon>
        <taxon>Liliopsida</taxon>
        <taxon>Poales</taxon>
        <taxon>Poaceae</taxon>
        <taxon>PACMAD clade</taxon>
        <taxon>Chloridoideae</taxon>
        <taxon>Eragrostideae</taxon>
        <taxon>Eragrostidinae</taxon>
        <taxon>Eragrostis</taxon>
    </lineage>
</organism>
<dbReference type="Gramene" id="TVU36090">
    <property type="protein sequence ID" value="TVU36090"/>
    <property type="gene ID" value="EJB05_18003"/>
</dbReference>